<dbReference type="InterPro" id="IPR037523">
    <property type="entry name" value="VOC_core"/>
</dbReference>
<evidence type="ECO:0000259" key="1">
    <source>
        <dbReference type="PROSITE" id="PS51819"/>
    </source>
</evidence>
<dbReference type="SUPFAM" id="SSF54593">
    <property type="entry name" value="Glyoxalase/Bleomycin resistance protein/Dihydroxybiphenyl dioxygenase"/>
    <property type="match status" value="1"/>
</dbReference>
<comment type="caution">
    <text evidence="2">The sequence shown here is derived from an EMBL/GenBank/DDBJ whole genome shotgun (WGS) entry which is preliminary data.</text>
</comment>
<accession>A0ABP8AC26</accession>
<dbReference type="InterPro" id="IPR029068">
    <property type="entry name" value="Glyas_Bleomycin-R_OHBP_Dase"/>
</dbReference>
<evidence type="ECO:0000313" key="3">
    <source>
        <dbReference type="Proteomes" id="UP001501079"/>
    </source>
</evidence>
<dbReference type="CDD" id="cd06587">
    <property type="entry name" value="VOC"/>
    <property type="match status" value="1"/>
</dbReference>
<dbReference type="Gene3D" id="3.10.180.10">
    <property type="entry name" value="2,3-Dihydroxybiphenyl 1,2-Dioxygenase, domain 1"/>
    <property type="match status" value="1"/>
</dbReference>
<dbReference type="EMBL" id="BAABBW010000007">
    <property type="protein sequence ID" value="GAA4181480.1"/>
    <property type="molecule type" value="Genomic_DNA"/>
</dbReference>
<dbReference type="RefSeq" id="WP_344757218.1">
    <property type="nucleotide sequence ID" value="NZ_BAABBW010000007.1"/>
</dbReference>
<proteinExistence type="predicted"/>
<dbReference type="Pfam" id="PF00903">
    <property type="entry name" value="Glyoxalase"/>
    <property type="match status" value="1"/>
</dbReference>
<dbReference type="PROSITE" id="PS51819">
    <property type="entry name" value="VOC"/>
    <property type="match status" value="1"/>
</dbReference>
<gene>
    <name evidence="2" type="ORF">GCM10022287_36790</name>
</gene>
<evidence type="ECO:0000313" key="2">
    <source>
        <dbReference type="EMBL" id="GAA4181480.1"/>
    </source>
</evidence>
<protein>
    <submittedName>
        <fullName evidence="2">VOC family protein</fullName>
    </submittedName>
</protein>
<sequence length="126" mass="13163">MLTSTAAFSGLGVDDLAAAREFYGGKLGLTIDESPAGLTLELPGGGTLFVYESPAFTPAGYTALNFEVDDITAAAAELKAAGIELERYEGLPHDENGIVRGKEANQGPDIGWFRDPSGNIISILQS</sequence>
<dbReference type="InterPro" id="IPR004360">
    <property type="entry name" value="Glyas_Fos-R_dOase_dom"/>
</dbReference>
<dbReference type="Proteomes" id="UP001501079">
    <property type="component" value="Unassembled WGS sequence"/>
</dbReference>
<feature type="domain" description="VOC" evidence="1">
    <location>
        <begin position="5"/>
        <end position="126"/>
    </location>
</feature>
<keyword evidence="3" id="KW-1185">Reference proteome</keyword>
<name>A0ABP8AC26_9MICO</name>
<organism evidence="2 3">
    <name type="scientific">Gryllotalpicola koreensis</name>
    <dbReference type="NCBI Taxonomy" id="993086"/>
    <lineage>
        <taxon>Bacteria</taxon>
        <taxon>Bacillati</taxon>
        <taxon>Actinomycetota</taxon>
        <taxon>Actinomycetes</taxon>
        <taxon>Micrococcales</taxon>
        <taxon>Microbacteriaceae</taxon>
        <taxon>Gryllotalpicola</taxon>
    </lineage>
</organism>
<reference evidence="3" key="1">
    <citation type="journal article" date="2019" name="Int. J. Syst. Evol. Microbiol.">
        <title>The Global Catalogue of Microorganisms (GCM) 10K type strain sequencing project: providing services to taxonomists for standard genome sequencing and annotation.</title>
        <authorList>
            <consortium name="The Broad Institute Genomics Platform"/>
            <consortium name="The Broad Institute Genome Sequencing Center for Infectious Disease"/>
            <person name="Wu L."/>
            <person name="Ma J."/>
        </authorList>
    </citation>
    <scope>NUCLEOTIDE SEQUENCE [LARGE SCALE GENOMIC DNA]</scope>
    <source>
        <strain evidence="3">JCM 17591</strain>
    </source>
</reference>